<comment type="caution">
    <text evidence="13">The sequence shown here is derived from an EMBL/GenBank/DDBJ whole genome shotgun (WGS) entry which is preliminary data.</text>
</comment>
<evidence type="ECO:0000256" key="6">
    <source>
        <dbReference type="ARBA" id="ARBA00023239"/>
    </source>
</evidence>
<comment type="subunit">
    <text evidence="11">Homooctamer.</text>
</comment>
<dbReference type="GO" id="GO:0006782">
    <property type="term" value="P:protoporphyrinogen IX biosynthetic process"/>
    <property type="evidence" value="ECO:0007669"/>
    <property type="project" value="UniProtKB-UniPathway"/>
</dbReference>
<dbReference type="PIRSF" id="PIRSF001415">
    <property type="entry name" value="Porphbilin_synth"/>
    <property type="match status" value="1"/>
</dbReference>
<evidence type="ECO:0000313" key="14">
    <source>
        <dbReference type="Proteomes" id="UP000525329"/>
    </source>
</evidence>
<keyword evidence="5" id="KW-0350">Heme biosynthesis</keyword>
<evidence type="ECO:0000256" key="9">
    <source>
        <dbReference type="PIRSR" id="PIRSR001415-1"/>
    </source>
</evidence>
<comment type="catalytic activity">
    <reaction evidence="8 11">
        <text>2 5-aminolevulinate = porphobilinogen + 2 H2O + H(+)</text>
        <dbReference type="Rhea" id="RHEA:24064"/>
        <dbReference type="ChEBI" id="CHEBI:15377"/>
        <dbReference type="ChEBI" id="CHEBI:15378"/>
        <dbReference type="ChEBI" id="CHEBI:58126"/>
        <dbReference type="ChEBI" id="CHEBI:356416"/>
        <dbReference type="EC" id="4.2.1.24"/>
    </reaction>
</comment>
<keyword evidence="10" id="KW-0479">Metal-binding</keyword>
<dbReference type="PROSITE" id="PS00169">
    <property type="entry name" value="D_ALA_DEHYDRATASE"/>
    <property type="match status" value="1"/>
</dbReference>
<dbReference type="EC" id="4.2.1.24" evidence="3 11"/>
<feature type="binding site" evidence="10">
    <location>
        <position position="238"/>
    </location>
    <ligand>
        <name>Mg(2+)</name>
        <dbReference type="ChEBI" id="CHEBI:18420"/>
    </ligand>
</feature>
<evidence type="ECO:0000256" key="8">
    <source>
        <dbReference type="ARBA" id="ARBA00047651"/>
    </source>
</evidence>
<dbReference type="Pfam" id="PF00490">
    <property type="entry name" value="ALAD"/>
    <property type="match status" value="1"/>
</dbReference>
<evidence type="ECO:0000256" key="1">
    <source>
        <dbReference type="ARBA" id="ARBA00004694"/>
    </source>
</evidence>
<evidence type="ECO:0000256" key="4">
    <source>
        <dbReference type="ARBA" id="ARBA00020771"/>
    </source>
</evidence>
<evidence type="ECO:0000256" key="3">
    <source>
        <dbReference type="ARBA" id="ARBA00012053"/>
    </source>
</evidence>
<dbReference type="UniPathway" id="UPA00251">
    <property type="reaction ID" value="UER00318"/>
</dbReference>
<evidence type="ECO:0000256" key="2">
    <source>
        <dbReference type="ARBA" id="ARBA00008055"/>
    </source>
</evidence>
<evidence type="ECO:0000256" key="5">
    <source>
        <dbReference type="ARBA" id="ARBA00023133"/>
    </source>
</evidence>
<dbReference type="SMART" id="SM01004">
    <property type="entry name" value="ALAD"/>
    <property type="match status" value="1"/>
</dbReference>
<dbReference type="Gene3D" id="3.20.20.70">
    <property type="entry name" value="Aldolase class I"/>
    <property type="match status" value="1"/>
</dbReference>
<dbReference type="AlphaFoldDB" id="A0A853GBT7"/>
<feature type="active site" description="Schiff-base intermediate with substrate" evidence="9">
    <location>
        <position position="198"/>
    </location>
</feature>
<dbReference type="Proteomes" id="UP000525329">
    <property type="component" value="Unassembled WGS sequence"/>
</dbReference>
<dbReference type="PANTHER" id="PTHR11458:SF0">
    <property type="entry name" value="DELTA-AMINOLEVULINIC ACID DEHYDRATASE"/>
    <property type="match status" value="1"/>
</dbReference>
<evidence type="ECO:0000256" key="10">
    <source>
        <dbReference type="PIRSR" id="PIRSR001415-5"/>
    </source>
</evidence>
<keyword evidence="7 11" id="KW-0627">Porphyrin biosynthesis</keyword>
<dbReference type="FunFam" id="3.20.20.70:FF:000019">
    <property type="entry name" value="Delta-aminolevulinic acid dehydratase"/>
    <property type="match status" value="1"/>
</dbReference>
<proteinExistence type="inferred from homology"/>
<comment type="pathway">
    <text evidence="1">Porphyrin-containing compound metabolism; protoporphyrin-IX biosynthesis; coproporphyrinogen-III from 5-aminolevulinate: step 1/4.</text>
</comment>
<name>A0A853GBT7_9GAMM</name>
<evidence type="ECO:0000256" key="7">
    <source>
        <dbReference type="ARBA" id="ARBA00023244"/>
    </source>
</evidence>
<dbReference type="GO" id="GO:0008270">
    <property type="term" value="F:zinc ion binding"/>
    <property type="evidence" value="ECO:0007669"/>
    <property type="project" value="TreeGrafter"/>
</dbReference>
<dbReference type="InterPro" id="IPR013785">
    <property type="entry name" value="Aldolase_TIM"/>
</dbReference>
<keyword evidence="10" id="KW-0460">Magnesium</keyword>
<protein>
    <recommendedName>
        <fullName evidence="4 11">Delta-aminolevulinic acid dehydratase</fullName>
        <ecNumber evidence="3 11">4.2.1.24</ecNumber>
    </recommendedName>
</protein>
<accession>A0A853GBT7</accession>
<dbReference type="GO" id="GO:0004655">
    <property type="term" value="F:porphobilinogen synthase activity"/>
    <property type="evidence" value="ECO:0007669"/>
    <property type="project" value="UniProtKB-EC"/>
</dbReference>
<reference evidence="13 14" key="1">
    <citation type="submission" date="2020-05" db="EMBL/GenBank/DDBJ databases">
        <title>Horizontal transmission and recombination maintain forever young bacterial symbiont genomes.</title>
        <authorList>
            <person name="Russell S.L."/>
            <person name="Pepper-Tunick E."/>
            <person name="Svedberg J."/>
            <person name="Byrne A."/>
            <person name="Ruelas Castillo J."/>
            <person name="Vollmers C."/>
            <person name="Beinart R.A."/>
            <person name="Corbett-Detig R."/>
        </authorList>
    </citation>
    <scope>NUCLEOTIDE SEQUENCE [LARGE SCALE GENOMIC DNA]</scope>
    <source>
        <strain evidence="13">Monterey_2004</strain>
    </source>
</reference>
<organism evidence="13 14">
    <name type="scientific">Candidatus Vesicomyosocius endoextente</name>
    <dbReference type="NCBI Taxonomy" id="2738853"/>
    <lineage>
        <taxon>Bacteria</taxon>
        <taxon>Pseudomonadati</taxon>
        <taxon>Pseudomonadota</taxon>
        <taxon>Gammaproteobacteria</taxon>
        <taxon>Candidatus Pseudothioglobaceae</taxon>
        <taxon>Candidatus Vesicomyidisocius</taxon>
    </lineage>
</organism>
<sequence>MTILTHRPRRMRKHAYTRELMRENHLLTSDLIFPIFIIKGENKRQKINSMPGIERLSVDQLLIEVAELIELGIQAIALFPVVPPIKKSLDAKEAFNPDGLIQRAIYTVKQKYSNLAVITDVALDSFTTHGQDGLIDNNGYVLNDETNEVLVKQALSHAQAGTDIVAPSDMMDGRVYAIRKALEKNGFIHTNILAYSAKYASHYYDPFRDAIDSSTNLGESNKKTYQMDPANSNEAIREVGLDIDEGADMVMIKPGLPYLDIVYRIKQNFNIPIFAYHVSGEYAMLKAAVQNNWLKEEQIVLETLLAFKRAGADAILTYYAKQAAKWLM</sequence>
<comment type="similarity">
    <text evidence="2 12">Belongs to the ALAD family.</text>
</comment>
<dbReference type="SUPFAM" id="SSF51569">
    <property type="entry name" value="Aldolase"/>
    <property type="match status" value="1"/>
</dbReference>
<evidence type="ECO:0000256" key="11">
    <source>
        <dbReference type="RuleBase" id="RU000515"/>
    </source>
</evidence>
<dbReference type="InterPro" id="IPR030656">
    <property type="entry name" value="ALAD_AS"/>
</dbReference>
<dbReference type="CDD" id="cd04823">
    <property type="entry name" value="ALAD_PBGS_aspartate_rich"/>
    <property type="match status" value="1"/>
</dbReference>
<feature type="active site" description="Schiff-base intermediate with substrate" evidence="9">
    <location>
        <position position="253"/>
    </location>
</feature>
<dbReference type="EMBL" id="JACCHU010000001">
    <property type="protein sequence ID" value="NYT52320.1"/>
    <property type="molecule type" value="Genomic_DNA"/>
</dbReference>
<dbReference type="InterPro" id="IPR001731">
    <property type="entry name" value="ALAD"/>
</dbReference>
<dbReference type="NCBIfam" id="NF006762">
    <property type="entry name" value="PRK09283.1"/>
    <property type="match status" value="1"/>
</dbReference>
<dbReference type="PANTHER" id="PTHR11458">
    <property type="entry name" value="DELTA-AMINOLEVULINIC ACID DEHYDRATASE"/>
    <property type="match status" value="1"/>
</dbReference>
<evidence type="ECO:0000256" key="12">
    <source>
        <dbReference type="RuleBase" id="RU004161"/>
    </source>
</evidence>
<evidence type="ECO:0000313" key="13">
    <source>
        <dbReference type="EMBL" id="NYT52320.1"/>
    </source>
</evidence>
<dbReference type="GO" id="GO:0005829">
    <property type="term" value="C:cytosol"/>
    <property type="evidence" value="ECO:0007669"/>
    <property type="project" value="TreeGrafter"/>
</dbReference>
<dbReference type="PRINTS" id="PR00144">
    <property type="entry name" value="DALDHYDRTASE"/>
</dbReference>
<gene>
    <name evidence="13" type="primary">hemB</name>
    <name evidence="13" type="ORF">H0A74_01890</name>
</gene>
<keyword evidence="6 11" id="KW-0456">Lyase</keyword>